<dbReference type="Proteomes" id="UP000245212">
    <property type="component" value="Unassembled WGS sequence"/>
</dbReference>
<comment type="caution">
    <text evidence="1">The sequence shown here is derived from an EMBL/GenBank/DDBJ whole genome shotgun (WGS) entry which is preliminary data.</text>
</comment>
<proteinExistence type="predicted"/>
<name>A0A2V1JWA2_9BURK</name>
<organism evidence="1 2">
    <name type="scientific">Corticimicrobacter populi</name>
    <dbReference type="NCBI Taxonomy" id="2175229"/>
    <lineage>
        <taxon>Bacteria</taxon>
        <taxon>Pseudomonadati</taxon>
        <taxon>Pseudomonadota</taxon>
        <taxon>Betaproteobacteria</taxon>
        <taxon>Burkholderiales</taxon>
        <taxon>Alcaligenaceae</taxon>
        <taxon>Corticimicrobacter</taxon>
    </lineage>
</organism>
<gene>
    <name evidence="1" type="ORF">DD235_15580</name>
</gene>
<sequence length="264" mass="28584">MSTHHDQTEPQSSLTPLDQQDLEQAVQTLLSPTLTAKLTGVVGKPLDKILEYLPRGMESKIQLLVKTALSKAADAALWSLGNEQKDASPKWNKAYAAISGGVGGFFGFTGLAVELPVSTTIMMRAVADIARSEGFDLEDEDTKQACLQVFALGGESKDDDAAETTYYAMRLMTAEVITTHAGKWLSSLLEKVATRFGVVVTEKAAAQAIPIVGAASGALINTMFTDFFQDMARGHFTVKRLEKAYGFDTVKAEFNRIAAQKELR</sequence>
<dbReference type="RefSeq" id="WP_109063110.1">
    <property type="nucleotide sequence ID" value="NZ_QETA01000008.1"/>
</dbReference>
<dbReference type="EMBL" id="QETA01000008">
    <property type="protein sequence ID" value="PWF21303.1"/>
    <property type="molecule type" value="Genomic_DNA"/>
</dbReference>
<accession>A0A2V1JWA2</accession>
<evidence type="ECO:0000313" key="2">
    <source>
        <dbReference type="Proteomes" id="UP000245212"/>
    </source>
</evidence>
<dbReference type="InterPro" id="IPR024787">
    <property type="entry name" value="EcsC"/>
</dbReference>
<evidence type="ECO:0000313" key="1">
    <source>
        <dbReference type="EMBL" id="PWF21303.1"/>
    </source>
</evidence>
<reference evidence="2" key="1">
    <citation type="submission" date="2018-05" db="EMBL/GenBank/DDBJ databases">
        <authorList>
            <person name="Li Y."/>
        </authorList>
    </citation>
    <scope>NUCLEOTIDE SEQUENCE [LARGE SCALE GENOMIC DNA]</scope>
    <source>
        <strain evidence="2">3d-2-2</strain>
    </source>
</reference>
<dbReference type="Pfam" id="PF12787">
    <property type="entry name" value="EcsC"/>
    <property type="match status" value="1"/>
</dbReference>
<protein>
    <submittedName>
        <fullName evidence="1">Peptidase</fullName>
    </submittedName>
</protein>
<dbReference type="PANTHER" id="PTHR41260">
    <property type="entry name" value="PROTEIN ECSC"/>
    <property type="match status" value="1"/>
</dbReference>
<keyword evidence="2" id="KW-1185">Reference proteome</keyword>
<dbReference type="PANTHER" id="PTHR41260:SF1">
    <property type="entry name" value="PROTEIN ECSC"/>
    <property type="match status" value="1"/>
</dbReference>
<dbReference type="AlphaFoldDB" id="A0A2V1JWA2"/>